<keyword evidence="3" id="KW-0375">Hydrogen ion transport</keyword>
<gene>
    <name evidence="5" type="ORF">SS50377_17202</name>
    <name evidence="6" type="ORF">SS50377_24882</name>
</gene>
<dbReference type="OrthoDB" id="10250083at2759"/>
<dbReference type="GO" id="GO:0046961">
    <property type="term" value="F:proton-transporting ATPase activity, rotational mechanism"/>
    <property type="evidence" value="ECO:0007669"/>
    <property type="project" value="InterPro"/>
</dbReference>
<dbReference type="EMBL" id="AUWU02000005">
    <property type="protein sequence ID" value="KAH0572769.1"/>
    <property type="molecule type" value="Genomic_DNA"/>
</dbReference>
<evidence type="ECO:0000256" key="2">
    <source>
        <dbReference type="ARBA" id="ARBA00022448"/>
    </source>
</evidence>
<evidence type="ECO:0000256" key="1">
    <source>
        <dbReference type="ARBA" id="ARBA00006709"/>
    </source>
</evidence>
<dbReference type="Proteomes" id="UP000018208">
    <property type="component" value="Unassembled WGS sequence"/>
</dbReference>
<reference evidence="5 6" key="1">
    <citation type="journal article" date="2014" name="PLoS Genet.">
        <title>The Genome of Spironucleus salmonicida Highlights a Fish Pathogen Adapted to Fluctuating Environments.</title>
        <authorList>
            <person name="Xu F."/>
            <person name="Jerlstrom-Hultqvist J."/>
            <person name="Einarsson E."/>
            <person name="Astvaldsson A."/>
            <person name="Svard S.G."/>
            <person name="Andersson J.O."/>
        </authorList>
    </citation>
    <scope>NUCLEOTIDE SEQUENCE</scope>
    <source>
        <strain evidence="6">ATCC 50377</strain>
    </source>
</reference>
<organism evidence="5">
    <name type="scientific">Spironucleus salmonicida</name>
    <dbReference type="NCBI Taxonomy" id="348837"/>
    <lineage>
        <taxon>Eukaryota</taxon>
        <taxon>Metamonada</taxon>
        <taxon>Diplomonadida</taxon>
        <taxon>Hexamitidae</taxon>
        <taxon>Hexamitinae</taxon>
        <taxon>Spironucleus</taxon>
    </lineage>
</organism>
<comment type="similarity">
    <text evidence="1">Belongs to the V-ATPase V0D/AC39 subunit family.</text>
</comment>
<dbReference type="AlphaFoldDB" id="V6LF31"/>
<dbReference type="Gene3D" id="1.20.1690.10">
    <property type="entry name" value="V-type ATP synthase subunit C domain"/>
    <property type="match status" value="2"/>
</dbReference>
<dbReference type="Pfam" id="PF01992">
    <property type="entry name" value="vATP-synt_AC39"/>
    <property type="match status" value="1"/>
</dbReference>
<evidence type="ECO:0000313" key="5">
    <source>
        <dbReference type="EMBL" id="EST43145.1"/>
    </source>
</evidence>
<evidence type="ECO:0000256" key="3">
    <source>
        <dbReference type="ARBA" id="ARBA00022781"/>
    </source>
</evidence>
<dbReference type="InterPro" id="IPR002843">
    <property type="entry name" value="ATPase_V0-cplx_csu/dsu"/>
</dbReference>
<keyword evidence="2" id="KW-0813">Transport</keyword>
<keyword evidence="4" id="KW-0406">Ion transport</keyword>
<dbReference type="EMBL" id="KI546144">
    <property type="protein sequence ID" value="EST43145.1"/>
    <property type="molecule type" value="Genomic_DNA"/>
</dbReference>
<protein>
    <submittedName>
        <fullName evidence="5">Vacuolar ATP synthase subunit d</fullName>
    </submittedName>
</protein>
<sequence length="355" mass="40403">MIANSALFNASSGDTEAFIRSKCDKFLSPAEYGALSQLNSVQEVLTALQGTYLQSAVADLRVPQASQLRSRLTKRLSDEIDEIEGESEAPFYAIIQFIRHRYMIDNVFIALLSYLKHSDEQATFHPIGFLPPLAQLAQSEDAFTIVLEQLPIASYFESAQIDADTLHNLKSLPEQDYLIELEMMRCRVYKQFYIVFERFLQRCGGNTYEACRTLLAFECDVRAILLKADLLNYNFQKPQKLAEMFAPIGLLYPLWHDQIGLSTDIDSLRQAVSDFQEYSGVFDAALAQGRGLQEQFQIAKVDVLIDTLSQQFNIGCVWAYLMMREIEIENIVWIVECVGQKRGQADMKNIVNLKK</sequence>
<dbReference type="SUPFAM" id="SSF103486">
    <property type="entry name" value="V-type ATP synthase subunit C"/>
    <property type="match status" value="1"/>
</dbReference>
<evidence type="ECO:0000313" key="7">
    <source>
        <dbReference type="Proteomes" id="UP000018208"/>
    </source>
</evidence>
<dbReference type="PANTHER" id="PTHR11028">
    <property type="entry name" value="VACUOLAR ATP SYNTHASE SUBUNIT AC39"/>
    <property type="match status" value="1"/>
</dbReference>
<keyword evidence="7" id="KW-1185">Reference proteome</keyword>
<dbReference type="Gene3D" id="1.10.132.50">
    <property type="entry name" value="ATP synthase (C/AC39) subunit, domain 3"/>
    <property type="match status" value="1"/>
</dbReference>
<dbReference type="InterPro" id="IPR044911">
    <property type="entry name" value="V-type_ATPase_csu/dsu_dom_3"/>
</dbReference>
<reference evidence="6" key="2">
    <citation type="submission" date="2020-12" db="EMBL/GenBank/DDBJ databases">
        <title>New Spironucleus salmonicida genome in near-complete chromosomes.</title>
        <authorList>
            <person name="Xu F."/>
            <person name="Kurt Z."/>
            <person name="Jimenez-Gonzalez A."/>
            <person name="Astvaldsson A."/>
            <person name="Andersson J.O."/>
            <person name="Svard S.G."/>
        </authorList>
    </citation>
    <scope>NUCLEOTIDE SEQUENCE</scope>
    <source>
        <strain evidence="6">ATCC 50377</strain>
    </source>
</reference>
<dbReference type="GO" id="GO:0033179">
    <property type="term" value="C:proton-transporting V-type ATPase, V0 domain"/>
    <property type="evidence" value="ECO:0007669"/>
    <property type="project" value="InterPro"/>
</dbReference>
<accession>V6LF31</accession>
<name>V6LF31_9EUKA</name>
<dbReference type="InterPro" id="IPR016727">
    <property type="entry name" value="ATPase_V0-cplx_dsu"/>
</dbReference>
<evidence type="ECO:0000313" key="6">
    <source>
        <dbReference type="EMBL" id="KAH0572769.1"/>
    </source>
</evidence>
<dbReference type="InterPro" id="IPR036079">
    <property type="entry name" value="ATPase_csu/dsu_sf"/>
</dbReference>
<dbReference type="InterPro" id="IPR035067">
    <property type="entry name" value="V-type_ATPase_csu/dsu"/>
</dbReference>
<evidence type="ECO:0000256" key="4">
    <source>
        <dbReference type="ARBA" id="ARBA00023065"/>
    </source>
</evidence>
<dbReference type="VEuPathDB" id="GiardiaDB:SS50377_24882"/>
<proteinExistence type="inferred from homology"/>